<dbReference type="InterPro" id="IPR050808">
    <property type="entry name" value="Phage_Integrase"/>
</dbReference>
<dbReference type="Gene3D" id="3.30.160.60">
    <property type="entry name" value="Classic Zinc Finger"/>
    <property type="match status" value="1"/>
</dbReference>
<evidence type="ECO:0000313" key="7">
    <source>
        <dbReference type="Proteomes" id="UP001242045"/>
    </source>
</evidence>
<feature type="domain" description="Tyr recombinase" evidence="5">
    <location>
        <begin position="182"/>
        <end position="305"/>
    </location>
</feature>
<evidence type="ECO:0000256" key="4">
    <source>
        <dbReference type="ARBA" id="ARBA00023172"/>
    </source>
</evidence>
<dbReference type="RefSeq" id="WP_307686039.1">
    <property type="nucleotide sequence ID" value="NZ_JAUSRD010000012.1"/>
</dbReference>
<dbReference type="Proteomes" id="UP001242045">
    <property type="component" value="Unassembled WGS sequence"/>
</dbReference>
<dbReference type="Gene3D" id="1.10.150.130">
    <property type="match status" value="1"/>
</dbReference>
<comment type="caution">
    <text evidence="6">The sequence shown here is derived from an EMBL/GenBank/DDBJ whole genome shotgun (WGS) entry which is preliminary data.</text>
</comment>
<dbReference type="SUPFAM" id="SSF56349">
    <property type="entry name" value="DNA breaking-rejoining enzymes"/>
    <property type="match status" value="1"/>
</dbReference>
<keyword evidence="4" id="KW-0233">DNA recombination</keyword>
<name>A0AAW8CYQ5_9BURK</name>
<evidence type="ECO:0000256" key="1">
    <source>
        <dbReference type="ARBA" id="ARBA00008857"/>
    </source>
</evidence>
<evidence type="ECO:0000313" key="6">
    <source>
        <dbReference type="EMBL" id="MDP9895327.1"/>
    </source>
</evidence>
<keyword evidence="3" id="KW-0238">DNA-binding</keyword>
<comment type="similarity">
    <text evidence="1">Belongs to the 'phage' integrase family.</text>
</comment>
<dbReference type="GO" id="GO:0003677">
    <property type="term" value="F:DNA binding"/>
    <property type="evidence" value="ECO:0007669"/>
    <property type="project" value="UniProtKB-KW"/>
</dbReference>
<dbReference type="InterPro" id="IPR002104">
    <property type="entry name" value="Integrase_catalytic"/>
</dbReference>
<accession>A0AAW8CYQ5</accession>
<keyword evidence="2" id="KW-0229">DNA integration</keyword>
<proteinExistence type="inferred from homology"/>
<dbReference type="PANTHER" id="PTHR30629">
    <property type="entry name" value="PROPHAGE INTEGRASE"/>
    <property type="match status" value="1"/>
</dbReference>
<protein>
    <submittedName>
        <fullName evidence="6">Integrase</fullName>
    </submittedName>
</protein>
<dbReference type="GO" id="GO:0015074">
    <property type="term" value="P:DNA integration"/>
    <property type="evidence" value="ECO:0007669"/>
    <property type="project" value="UniProtKB-KW"/>
</dbReference>
<dbReference type="InterPro" id="IPR010998">
    <property type="entry name" value="Integrase_recombinase_N"/>
</dbReference>
<dbReference type="Gene3D" id="1.10.443.10">
    <property type="entry name" value="Intergrase catalytic core"/>
    <property type="match status" value="1"/>
</dbReference>
<dbReference type="EMBL" id="JAUSRD010000012">
    <property type="protein sequence ID" value="MDP9895327.1"/>
    <property type="molecule type" value="Genomic_DNA"/>
</dbReference>
<dbReference type="PANTHER" id="PTHR30629:SF2">
    <property type="entry name" value="PROPHAGE INTEGRASE INTS-RELATED"/>
    <property type="match status" value="1"/>
</dbReference>
<reference evidence="6" key="1">
    <citation type="submission" date="2023-07" db="EMBL/GenBank/DDBJ databases">
        <title>Sorghum-associated microbial communities from plants grown in Nebraska, USA.</title>
        <authorList>
            <person name="Schachtman D."/>
        </authorList>
    </citation>
    <scope>NUCLEOTIDE SEQUENCE</scope>
    <source>
        <strain evidence="6">DS3754</strain>
    </source>
</reference>
<evidence type="ECO:0000256" key="3">
    <source>
        <dbReference type="ARBA" id="ARBA00023125"/>
    </source>
</evidence>
<sequence length="343" mass="39118">MSRPRDRESNKGLLPRMEARPLKAGGFSYRYHPLGEKPIALGRDLQAALQQVLDMNGRSSDRGTVGRLWRLYQEPPEFKRLAETTKVQYRDNWKKLAERFEKTAAGAIRPPHIARYLRKERASAPIVANREVALLSNLFNLAVELGEIERNPCKEVRRNRETPRDRLVEKSELAPFVAWALQQGPSAVVLVSMAQFAALAGNRRAEFLKLHWPQVDDEVVRLQRAKQHGGTTKRELVGVSDSLKEVLDRMRAAEGFSPMGAVFRAPRTGNPYTEAGFKAMWGRLMKKAIQEKIVETRFTFHDLRGHYTTYFKLKFGALPELHADAKTTAAVYERSREVRRSAL</sequence>
<dbReference type="GO" id="GO:0006310">
    <property type="term" value="P:DNA recombination"/>
    <property type="evidence" value="ECO:0007669"/>
    <property type="project" value="UniProtKB-KW"/>
</dbReference>
<evidence type="ECO:0000256" key="2">
    <source>
        <dbReference type="ARBA" id="ARBA00022908"/>
    </source>
</evidence>
<gene>
    <name evidence="6" type="ORF">J2W31_004452</name>
</gene>
<dbReference type="InterPro" id="IPR013762">
    <property type="entry name" value="Integrase-like_cat_sf"/>
</dbReference>
<organism evidence="6 7">
    <name type="scientific">Variovorax boronicumulans</name>
    <dbReference type="NCBI Taxonomy" id="436515"/>
    <lineage>
        <taxon>Bacteria</taxon>
        <taxon>Pseudomonadati</taxon>
        <taxon>Pseudomonadota</taxon>
        <taxon>Betaproteobacteria</taxon>
        <taxon>Burkholderiales</taxon>
        <taxon>Comamonadaceae</taxon>
        <taxon>Variovorax</taxon>
    </lineage>
</organism>
<dbReference type="AlphaFoldDB" id="A0AAW8CYQ5"/>
<dbReference type="Pfam" id="PF00589">
    <property type="entry name" value="Phage_integrase"/>
    <property type="match status" value="1"/>
</dbReference>
<dbReference type="InterPro" id="IPR011010">
    <property type="entry name" value="DNA_brk_join_enz"/>
</dbReference>
<evidence type="ECO:0000259" key="5">
    <source>
        <dbReference type="Pfam" id="PF00589"/>
    </source>
</evidence>